<gene>
    <name evidence="8" type="ORF">GCM10010357_69630</name>
</gene>
<feature type="chain" id="PRO_5047041337" description="SpaA-like prealbumin fold domain-containing protein" evidence="6">
    <location>
        <begin position="34"/>
        <end position="580"/>
    </location>
</feature>
<dbReference type="RefSeq" id="WP_344032972.1">
    <property type="nucleotide sequence ID" value="NZ_BAAABX010000091.1"/>
</dbReference>
<dbReference type="InterPro" id="IPR008964">
    <property type="entry name" value="Invasin/intimin_cell_adhesion"/>
</dbReference>
<dbReference type="EMBL" id="BAAABX010000091">
    <property type="protein sequence ID" value="GAA0438290.1"/>
    <property type="molecule type" value="Genomic_DNA"/>
</dbReference>
<evidence type="ECO:0000256" key="2">
    <source>
        <dbReference type="ARBA" id="ARBA00022525"/>
    </source>
</evidence>
<keyword evidence="9" id="KW-1185">Reference proteome</keyword>
<evidence type="ECO:0000259" key="7">
    <source>
        <dbReference type="Pfam" id="PF17802"/>
    </source>
</evidence>
<evidence type="ECO:0000256" key="5">
    <source>
        <dbReference type="SAM" id="Phobius"/>
    </source>
</evidence>
<dbReference type="PANTHER" id="PTHR36108">
    <property type="entry name" value="COLOSSIN-B-RELATED"/>
    <property type="match status" value="1"/>
</dbReference>
<feature type="signal peptide" evidence="6">
    <location>
        <begin position="1"/>
        <end position="33"/>
    </location>
</feature>
<dbReference type="SUPFAM" id="SSF49373">
    <property type="entry name" value="Invasin/intimin cell-adhesion fragments"/>
    <property type="match status" value="1"/>
</dbReference>
<dbReference type="InterPro" id="IPR013783">
    <property type="entry name" value="Ig-like_fold"/>
</dbReference>
<keyword evidence="5" id="KW-0812">Transmembrane</keyword>
<feature type="domain" description="SpaA-like prealbumin fold" evidence="7">
    <location>
        <begin position="308"/>
        <end position="382"/>
    </location>
</feature>
<dbReference type="InterPro" id="IPR041033">
    <property type="entry name" value="SpaA_PFL_dom_1"/>
</dbReference>
<feature type="domain" description="SpaA-like prealbumin fold" evidence="7">
    <location>
        <begin position="402"/>
        <end position="499"/>
    </location>
</feature>
<keyword evidence="5" id="KW-0472">Membrane</keyword>
<organism evidence="8 9">
    <name type="scientific">Streptomyces luteireticuli</name>
    <dbReference type="NCBI Taxonomy" id="173858"/>
    <lineage>
        <taxon>Bacteria</taxon>
        <taxon>Bacillati</taxon>
        <taxon>Actinomycetota</taxon>
        <taxon>Actinomycetes</taxon>
        <taxon>Kitasatosporales</taxon>
        <taxon>Streptomycetaceae</taxon>
        <taxon>Streptomyces</taxon>
    </lineage>
</organism>
<evidence type="ECO:0000256" key="6">
    <source>
        <dbReference type="SAM" id="SignalP"/>
    </source>
</evidence>
<keyword evidence="3 6" id="KW-0732">Signal</keyword>
<comment type="caution">
    <text evidence="8">The sequence shown here is derived from an EMBL/GenBank/DDBJ whole genome shotgun (WGS) entry which is preliminary data.</text>
</comment>
<dbReference type="PANTHER" id="PTHR36108:SF13">
    <property type="entry name" value="COLOSSIN-B-RELATED"/>
    <property type="match status" value="1"/>
</dbReference>
<dbReference type="Pfam" id="PF17802">
    <property type="entry name" value="SpaA"/>
    <property type="match status" value="2"/>
</dbReference>
<feature type="region of interest" description="Disordered" evidence="4">
    <location>
        <begin position="497"/>
        <end position="537"/>
    </location>
</feature>
<dbReference type="NCBIfam" id="TIGR01167">
    <property type="entry name" value="LPXTG_anchor"/>
    <property type="match status" value="1"/>
</dbReference>
<dbReference type="Gene3D" id="2.60.40.10">
    <property type="entry name" value="Immunoglobulins"/>
    <property type="match status" value="3"/>
</dbReference>
<keyword evidence="5" id="KW-1133">Transmembrane helix</keyword>
<comment type="similarity">
    <text evidence="1">Belongs to the serine-aspartate repeat-containing protein (SDr) family.</text>
</comment>
<feature type="transmembrane region" description="Helical" evidence="5">
    <location>
        <begin position="543"/>
        <end position="562"/>
    </location>
</feature>
<name>A0ABN0Z8N8_9ACTN</name>
<evidence type="ECO:0000313" key="9">
    <source>
        <dbReference type="Proteomes" id="UP001500879"/>
    </source>
</evidence>
<dbReference type="Proteomes" id="UP001500879">
    <property type="component" value="Unassembled WGS sequence"/>
</dbReference>
<proteinExistence type="inferred from homology"/>
<evidence type="ECO:0000256" key="3">
    <source>
        <dbReference type="ARBA" id="ARBA00022729"/>
    </source>
</evidence>
<reference evidence="8 9" key="1">
    <citation type="journal article" date="2019" name="Int. J. Syst. Evol. Microbiol.">
        <title>The Global Catalogue of Microorganisms (GCM) 10K type strain sequencing project: providing services to taxonomists for standard genome sequencing and annotation.</title>
        <authorList>
            <consortium name="The Broad Institute Genomics Platform"/>
            <consortium name="The Broad Institute Genome Sequencing Center for Infectious Disease"/>
            <person name="Wu L."/>
            <person name="Ma J."/>
        </authorList>
    </citation>
    <scope>NUCLEOTIDE SEQUENCE [LARGE SCALE GENOMIC DNA]</scope>
    <source>
        <strain evidence="8 9">JCM 4788</strain>
    </source>
</reference>
<keyword evidence="2" id="KW-0964">Secreted</keyword>
<sequence>MRTRTTPRTVRLLSTAIAAGVAGTLAWMPTAQAADAKPLDFGPGYSIPDSDGNAATSHIGAYGPPGIKVWGDSETYCADPERKGPQAAGGYTGPKAVTHWTSSETGQAVPDSHVAYASYVIGKYGQTQLNEQAAAVDAATYEFLAGGKYAINGSRGKQRLGYPNVSPTARTLAEGYIAEAKKYAGPYTLHIKPSVETTTAGKKVSVAVEVTTSLSGTKVPGVKIDLSETGSGTARGSVTTGKDGTASWQFTTGTAGEATVKATASGLPGSQLKVLEPRDASAQRMLLAGDTTAAEGTTKVKVTPATGGVEIHKTDPGKDTMAGAGFQLIDPATGKTVAEGKTNADGILAFENLAPGMYRLHETDSGDKIHALVPDQDIVITEGQSAKAHPITVVDPFKDADLLVKKIDKSTGKALAGAVIEIDSDTVDAAGKHQPGTKIAELTTGADGTAKLKLGVDLKAGTRYWAKETKAPEHYQLNKTPSPFTAKPGEQVAVTVENTPVPPTTPPSTTPTTPPHRPDKPKTPDTPDTPGGALAHTGADTTAWALGGATALLLAGGGALWATRRRQKTAAEDETTDPQE</sequence>
<accession>A0ABN0Z8N8</accession>
<feature type="compositionally biased region" description="Pro residues" evidence="4">
    <location>
        <begin position="500"/>
        <end position="515"/>
    </location>
</feature>
<evidence type="ECO:0000313" key="8">
    <source>
        <dbReference type="EMBL" id="GAA0438290.1"/>
    </source>
</evidence>
<evidence type="ECO:0000256" key="4">
    <source>
        <dbReference type="SAM" id="MobiDB-lite"/>
    </source>
</evidence>
<protein>
    <recommendedName>
        <fullName evidence="7">SpaA-like prealbumin fold domain-containing protein</fullName>
    </recommendedName>
</protein>
<feature type="compositionally biased region" description="Basic and acidic residues" evidence="4">
    <location>
        <begin position="516"/>
        <end position="525"/>
    </location>
</feature>
<evidence type="ECO:0000256" key="1">
    <source>
        <dbReference type="ARBA" id="ARBA00007257"/>
    </source>
</evidence>
<dbReference type="SUPFAM" id="SSF49478">
    <property type="entry name" value="Cna protein B-type domain"/>
    <property type="match status" value="1"/>
</dbReference>